<keyword evidence="2 4" id="KW-1133">Transmembrane helix</keyword>
<comment type="subcellular location">
    <subcellularLocation>
        <location evidence="4">Membrane</location>
        <topology evidence="4">Multi-pass membrane protein</topology>
    </subcellularLocation>
</comment>
<dbReference type="Pfam" id="PF04145">
    <property type="entry name" value="Ctr"/>
    <property type="match status" value="2"/>
</dbReference>
<feature type="transmembrane region" description="Helical" evidence="4">
    <location>
        <begin position="119"/>
        <end position="143"/>
    </location>
</feature>
<dbReference type="PANTHER" id="PTHR12483:SF115">
    <property type="entry name" value="COPPER TRANSPORT PROTEIN"/>
    <property type="match status" value="1"/>
</dbReference>
<keyword evidence="1 4" id="KW-0812">Transmembrane</keyword>
<dbReference type="InterPro" id="IPR007274">
    <property type="entry name" value="Cop_transporter"/>
</dbReference>
<feature type="transmembrane region" description="Helical" evidence="4">
    <location>
        <begin position="53"/>
        <end position="70"/>
    </location>
</feature>
<keyword evidence="4" id="KW-0813">Transport</keyword>
<keyword evidence="4" id="KW-0406">Ion transport</keyword>
<evidence type="ECO:0000256" key="1">
    <source>
        <dbReference type="ARBA" id="ARBA00022692"/>
    </source>
</evidence>
<protein>
    <recommendedName>
        <fullName evidence="4">Copper transport protein</fullName>
    </recommendedName>
</protein>
<dbReference type="EMBL" id="JAHQIW010000517">
    <property type="protein sequence ID" value="KAJ1348524.1"/>
    <property type="molecule type" value="Genomic_DNA"/>
</dbReference>
<keyword evidence="4" id="KW-0186">Copper</keyword>
<evidence type="ECO:0000256" key="2">
    <source>
        <dbReference type="ARBA" id="ARBA00022989"/>
    </source>
</evidence>
<evidence type="ECO:0000313" key="5">
    <source>
        <dbReference type="EMBL" id="KAJ1348524.1"/>
    </source>
</evidence>
<keyword evidence="3 4" id="KW-0472">Membrane</keyword>
<dbReference type="Proteomes" id="UP001196413">
    <property type="component" value="Unassembled WGS sequence"/>
</dbReference>
<sequence>MATSSDIQATTNSPMSATTTHHMKMKPMWMWFHSTINDVVLFESWTITTPLDMVWSCFVVMALGVLLEFIRYIRWRIGMSETLSTHLSANYISRLFSSSHMLQTLFFGVQQVIAYSLMLVFMTFSIWLGIAVCLGTGIGFLLFGSRQPR</sequence>
<keyword evidence="6" id="KW-1185">Reference proteome</keyword>
<comment type="caution">
    <text evidence="5">The sequence shown here is derived from an EMBL/GenBank/DDBJ whole genome shotgun (WGS) entry which is preliminary data.</text>
</comment>
<keyword evidence="4" id="KW-0187">Copper transport</keyword>
<dbReference type="GO" id="GO:0005375">
    <property type="term" value="F:copper ion transmembrane transporter activity"/>
    <property type="evidence" value="ECO:0007669"/>
    <property type="project" value="UniProtKB-UniRule"/>
</dbReference>
<name>A0AAD5MQH7_PARTN</name>
<dbReference type="PANTHER" id="PTHR12483">
    <property type="entry name" value="SOLUTE CARRIER FAMILY 31 COPPER TRANSPORTERS"/>
    <property type="match status" value="1"/>
</dbReference>
<evidence type="ECO:0000313" key="6">
    <source>
        <dbReference type="Proteomes" id="UP001196413"/>
    </source>
</evidence>
<dbReference type="GO" id="GO:0016020">
    <property type="term" value="C:membrane"/>
    <property type="evidence" value="ECO:0007669"/>
    <property type="project" value="UniProtKB-SubCell"/>
</dbReference>
<evidence type="ECO:0000256" key="4">
    <source>
        <dbReference type="RuleBase" id="RU367022"/>
    </source>
</evidence>
<evidence type="ECO:0000256" key="3">
    <source>
        <dbReference type="ARBA" id="ARBA00023136"/>
    </source>
</evidence>
<gene>
    <name evidence="5" type="ORF">KIN20_003841</name>
</gene>
<reference evidence="5" key="1">
    <citation type="submission" date="2021-06" db="EMBL/GenBank/DDBJ databases">
        <title>Parelaphostrongylus tenuis whole genome reference sequence.</title>
        <authorList>
            <person name="Garwood T.J."/>
            <person name="Larsen P.A."/>
            <person name="Fountain-Jones N.M."/>
            <person name="Garbe J.R."/>
            <person name="Macchietto M.G."/>
            <person name="Kania S.A."/>
            <person name="Gerhold R.W."/>
            <person name="Richards J.E."/>
            <person name="Wolf T.M."/>
        </authorList>
    </citation>
    <scope>NUCLEOTIDE SEQUENCE</scope>
    <source>
        <strain evidence="5">MNPRO001-30</strain>
        <tissue evidence="5">Meninges</tissue>
    </source>
</reference>
<comment type="similarity">
    <text evidence="4">Belongs to the copper transporter (Ctr) (TC 1.A.56) family. SLC31A subfamily.</text>
</comment>
<dbReference type="AlphaFoldDB" id="A0AAD5MQH7"/>
<feature type="transmembrane region" description="Helical" evidence="4">
    <location>
        <begin position="91"/>
        <end position="113"/>
    </location>
</feature>
<accession>A0AAD5MQH7</accession>
<proteinExistence type="inferred from homology"/>
<organism evidence="5 6">
    <name type="scientific">Parelaphostrongylus tenuis</name>
    <name type="common">Meningeal worm</name>
    <dbReference type="NCBI Taxonomy" id="148309"/>
    <lineage>
        <taxon>Eukaryota</taxon>
        <taxon>Metazoa</taxon>
        <taxon>Ecdysozoa</taxon>
        <taxon>Nematoda</taxon>
        <taxon>Chromadorea</taxon>
        <taxon>Rhabditida</taxon>
        <taxon>Rhabditina</taxon>
        <taxon>Rhabditomorpha</taxon>
        <taxon>Strongyloidea</taxon>
        <taxon>Metastrongylidae</taxon>
        <taxon>Parelaphostrongylus</taxon>
    </lineage>
</organism>